<sequence>MDDDIARAIALSLQEAKKQKQPAVIDLTSDDDEEPVAIDPDAQFTADLQRAIEASQAEPQTRPTNLNLKRVATTSPEPSSNGSLASTFLSERAQMEKERRERQKRLRREAGLEVQDDDDGRPAKRQHLSSSSRLRYGDSGSSSPPSSPPPEAMRNTKNIAPKVETINQVFWEGELRQTATRHAEPRKDGRPTFRLTEVLGPKSDIAFAIISSFASDVPWMYQFFDPSTPVILVGQPDVTGQPDLKIILPNWIKTTPKLRAGHGCMHMKLFHKNGRLRVVVSTANLIAYDWRDMENSVWLQDIPLRENPIPHDKKATEDFAAVLQYTLQSIHVVPALKAMLMERPNIPISKIEDLRMRWDWSKVKVHLIPSIAGKHEGWPGVIRTGHPRLMKAVRSIGMRTGKTPSAKPLILECQGSSLGAYTTQWMNEFHWSARGESAEDWLKHSKKRRESQPYPPCKILFPTLATVQESGNGEVGGGTLFCRRRQWSAKNYPKDRFYNTKSKAGAVLMHSKMILATIKQTPAGAKKGRESDTESDTDDEIQEVQPALGWLYIGSHNFTPSAWGTLSGSDFNPILNVTNYELGVMFPLKSEQELNTLPCWERPAKKYVLGKDEPWIQDESAFIQAQNS</sequence>
<evidence type="ECO:0000313" key="1">
    <source>
        <dbReference type="EMBL" id="TFK73058.1"/>
    </source>
</evidence>
<protein>
    <submittedName>
        <fullName evidence="1">Phospholipase D/nuclease</fullName>
    </submittedName>
</protein>
<dbReference type="EMBL" id="ML208279">
    <property type="protein sequence ID" value="TFK73058.1"/>
    <property type="molecule type" value="Genomic_DNA"/>
</dbReference>
<proteinExistence type="predicted"/>
<gene>
    <name evidence="1" type="ORF">BDN72DRAFT_924638</name>
</gene>
<name>A0ACD3B412_9AGAR</name>
<evidence type="ECO:0000313" key="2">
    <source>
        <dbReference type="Proteomes" id="UP000308600"/>
    </source>
</evidence>
<accession>A0ACD3B412</accession>
<keyword evidence="2" id="KW-1185">Reference proteome</keyword>
<dbReference type="Proteomes" id="UP000308600">
    <property type="component" value="Unassembled WGS sequence"/>
</dbReference>
<organism evidence="1 2">
    <name type="scientific">Pluteus cervinus</name>
    <dbReference type="NCBI Taxonomy" id="181527"/>
    <lineage>
        <taxon>Eukaryota</taxon>
        <taxon>Fungi</taxon>
        <taxon>Dikarya</taxon>
        <taxon>Basidiomycota</taxon>
        <taxon>Agaricomycotina</taxon>
        <taxon>Agaricomycetes</taxon>
        <taxon>Agaricomycetidae</taxon>
        <taxon>Agaricales</taxon>
        <taxon>Pluteineae</taxon>
        <taxon>Pluteaceae</taxon>
        <taxon>Pluteus</taxon>
    </lineage>
</organism>
<reference evidence="1 2" key="1">
    <citation type="journal article" date="2019" name="Nat. Ecol. Evol.">
        <title>Megaphylogeny resolves global patterns of mushroom evolution.</title>
        <authorList>
            <person name="Varga T."/>
            <person name="Krizsan K."/>
            <person name="Foldi C."/>
            <person name="Dima B."/>
            <person name="Sanchez-Garcia M."/>
            <person name="Sanchez-Ramirez S."/>
            <person name="Szollosi G.J."/>
            <person name="Szarkandi J.G."/>
            <person name="Papp V."/>
            <person name="Albert L."/>
            <person name="Andreopoulos W."/>
            <person name="Angelini C."/>
            <person name="Antonin V."/>
            <person name="Barry K.W."/>
            <person name="Bougher N.L."/>
            <person name="Buchanan P."/>
            <person name="Buyck B."/>
            <person name="Bense V."/>
            <person name="Catcheside P."/>
            <person name="Chovatia M."/>
            <person name="Cooper J."/>
            <person name="Damon W."/>
            <person name="Desjardin D."/>
            <person name="Finy P."/>
            <person name="Geml J."/>
            <person name="Haridas S."/>
            <person name="Hughes K."/>
            <person name="Justo A."/>
            <person name="Karasinski D."/>
            <person name="Kautmanova I."/>
            <person name="Kiss B."/>
            <person name="Kocsube S."/>
            <person name="Kotiranta H."/>
            <person name="LaButti K.M."/>
            <person name="Lechner B.E."/>
            <person name="Liimatainen K."/>
            <person name="Lipzen A."/>
            <person name="Lukacs Z."/>
            <person name="Mihaltcheva S."/>
            <person name="Morgado L.N."/>
            <person name="Niskanen T."/>
            <person name="Noordeloos M.E."/>
            <person name="Ohm R.A."/>
            <person name="Ortiz-Santana B."/>
            <person name="Ovrebo C."/>
            <person name="Racz N."/>
            <person name="Riley R."/>
            <person name="Savchenko A."/>
            <person name="Shiryaev A."/>
            <person name="Soop K."/>
            <person name="Spirin V."/>
            <person name="Szebenyi C."/>
            <person name="Tomsovsky M."/>
            <person name="Tulloss R.E."/>
            <person name="Uehling J."/>
            <person name="Grigoriev I.V."/>
            <person name="Vagvolgyi C."/>
            <person name="Papp T."/>
            <person name="Martin F.M."/>
            <person name="Miettinen O."/>
            <person name="Hibbett D.S."/>
            <person name="Nagy L.G."/>
        </authorList>
    </citation>
    <scope>NUCLEOTIDE SEQUENCE [LARGE SCALE GENOMIC DNA]</scope>
    <source>
        <strain evidence="1 2">NL-1719</strain>
    </source>
</reference>